<feature type="domain" description="Outer membrane protein SusF/SusE-like C-terminal" evidence="1">
    <location>
        <begin position="278"/>
        <end position="367"/>
    </location>
</feature>
<accession>A0A413VYH3</accession>
<dbReference type="CDD" id="cd12965">
    <property type="entry name" value="CBM-Eb_CBM-Fb"/>
    <property type="match status" value="1"/>
</dbReference>
<feature type="domain" description="Outer membrane protein SusF/SusE-like C-terminal" evidence="1">
    <location>
        <begin position="388"/>
        <end position="478"/>
    </location>
</feature>
<comment type="caution">
    <text evidence="2">The sequence shown here is derived from an EMBL/GenBank/DDBJ whole genome shotgun (WGS) entry which is preliminary data.</text>
</comment>
<dbReference type="GO" id="GO:0019867">
    <property type="term" value="C:outer membrane"/>
    <property type="evidence" value="ECO:0007669"/>
    <property type="project" value="InterPro"/>
</dbReference>
<proteinExistence type="predicted"/>
<sequence length="480" mass="52261">MKKIIQYMVAGLLLMMVNTSCKDNENWRIIPYEPEPPQTINITGTATVYPQVGEASLLKEIPLDKGDGFDEKADMIGILTWLKASGEFTITDSGIAYGKGDVTSTDPFETVNLKEGGVGFTVAEDGLYYVVMNNTERQLTVIPAKIGIIGDATPNAWNGETVMEMSFDPAGLVVTSKWSGTLSNKQLKYRFSGDWGASLPYGDVKARVHTNFGSVGENDGDIELGTEAVQCVGGGKNFKIAKNGEYDVTLVINLNTQDVTGTAKLTKEDTSTATLPEHMYINGSPFSADWNWSVAPELTSLQDLDGVFFGIFYFEAGAGLKFNSNRDWDGGEFGATNDEPCDYGEHATGGSNMNIAEAGFYQVAIVCTLSEDKQSVLKKIVLEKVKPFLIGDCVGAWDIKETNAFTLQENIFISPACPNNGVLRMCVKLLDCQWWQSEFTLKDGEIFYRGRGGEDAMKLTEVAAGQTVRLDFKTGTGSVN</sequence>
<evidence type="ECO:0000313" key="2">
    <source>
        <dbReference type="EMBL" id="RHB38627.1"/>
    </source>
</evidence>
<dbReference type="Pfam" id="PF16411">
    <property type="entry name" value="SusF_SusE"/>
    <property type="match status" value="2"/>
</dbReference>
<dbReference type="CDD" id="cd12966">
    <property type="entry name" value="CBM-Ec_CBM-Fc"/>
    <property type="match status" value="1"/>
</dbReference>
<organism evidence="2 3">
    <name type="scientific">Bacteroides nordii</name>
    <dbReference type="NCBI Taxonomy" id="291645"/>
    <lineage>
        <taxon>Bacteria</taxon>
        <taxon>Pseudomonadati</taxon>
        <taxon>Bacteroidota</taxon>
        <taxon>Bacteroidia</taxon>
        <taxon>Bacteroidales</taxon>
        <taxon>Bacteroidaceae</taxon>
        <taxon>Bacteroides</taxon>
    </lineage>
</organism>
<dbReference type="Proteomes" id="UP000284379">
    <property type="component" value="Unassembled WGS sequence"/>
</dbReference>
<dbReference type="Gene3D" id="2.60.40.3620">
    <property type="match status" value="2"/>
</dbReference>
<evidence type="ECO:0000313" key="3">
    <source>
        <dbReference type="Proteomes" id="UP000284379"/>
    </source>
</evidence>
<evidence type="ECO:0000259" key="1">
    <source>
        <dbReference type="Pfam" id="PF16411"/>
    </source>
</evidence>
<dbReference type="RefSeq" id="WP_122200757.1">
    <property type="nucleotide sequence ID" value="NZ_CABJFV010000001.1"/>
</dbReference>
<dbReference type="InterPro" id="IPR032187">
    <property type="entry name" value="SusF/SusE-like_C"/>
</dbReference>
<dbReference type="EMBL" id="QSGO01000001">
    <property type="protein sequence ID" value="RHB38627.1"/>
    <property type="molecule type" value="Genomic_DNA"/>
</dbReference>
<dbReference type="AlphaFoldDB" id="A0A413VYH3"/>
<name>A0A413VYH3_9BACE</name>
<gene>
    <name evidence="2" type="ORF">DW888_02155</name>
</gene>
<reference evidence="2 3" key="1">
    <citation type="submission" date="2018-08" db="EMBL/GenBank/DDBJ databases">
        <title>A genome reference for cultivated species of the human gut microbiota.</title>
        <authorList>
            <person name="Zou Y."/>
            <person name="Xue W."/>
            <person name="Luo G."/>
        </authorList>
    </citation>
    <scope>NUCLEOTIDE SEQUENCE [LARGE SCALE GENOMIC DNA]</scope>
    <source>
        <strain evidence="2 3">AM40-30BH</strain>
    </source>
</reference>
<protein>
    <submittedName>
        <fullName evidence="2">SusF/SusE family outer membrane protein</fullName>
    </submittedName>
</protein>
<dbReference type="GO" id="GO:2001070">
    <property type="term" value="F:starch binding"/>
    <property type="evidence" value="ECO:0007669"/>
    <property type="project" value="InterPro"/>
</dbReference>
<dbReference type="Gene3D" id="2.60.40.3610">
    <property type="match status" value="1"/>
</dbReference>